<accession>A0A2V3J050</accession>
<evidence type="ECO:0000313" key="2">
    <source>
        <dbReference type="EMBL" id="PXF47705.1"/>
    </source>
</evidence>
<feature type="compositionally biased region" description="Polar residues" evidence="1">
    <location>
        <begin position="63"/>
        <end position="83"/>
    </location>
</feature>
<sequence>MASVAVSARQAEQFSAFLALYAQKNNLPVPSISTAPLPSMASTSQPLLNMDSNLLAPEPTNNPPCATDTQSNTENVPVPSQSEATDDAEGTN</sequence>
<evidence type="ECO:0000313" key="3">
    <source>
        <dbReference type="Proteomes" id="UP000247409"/>
    </source>
</evidence>
<feature type="compositionally biased region" description="Polar residues" evidence="1">
    <location>
        <begin position="32"/>
        <end position="52"/>
    </location>
</feature>
<gene>
    <name evidence="2" type="ORF">BWQ96_02567</name>
</gene>
<protein>
    <submittedName>
        <fullName evidence="2">Uncharacterized protein</fullName>
    </submittedName>
</protein>
<dbReference type="Proteomes" id="UP000247409">
    <property type="component" value="Unassembled WGS sequence"/>
</dbReference>
<feature type="region of interest" description="Disordered" evidence="1">
    <location>
        <begin position="32"/>
        <end position="92"/>
    </location>
</feature>
<proteinExistence type="predicted"/>
<dbReference type="AlphaFoldDB" id="A0A2V3J050"/>
<keyword evidence="3" id="KW-1185">Reference proteome</keyword>
<comment type="caution">
    <text evidence="2">The sequence shown here is derived from an EMBL/GenBank/DDBJ whole genome shotgun (WGS) entry which is preliminary data.</text>
</comment>
<reference evidence="2 3" key="1">
    <citation type="journal article" date="2018" name="Mol. Biol. Evol.">
        <title>Analysis of the draft genome of the red seaweed Gracilariopsis chorda provides insights into genome size evolution in Rhodophyta.</title>
        <authorList>
            <person name="Lee J."/>
            <person name="Yang E.C."/>
            <person name="Graf L."/>
            <person name="Yang J.H."/>
            <person name="Qiu H."/>
            <person name="Zel Zion U."/>
            <person name="Chan C.X."/>
            <person name="Stephens T.G."/>
            <person name="Weber A.P.M."/>
            <person name="Boo G.H."/>
            <person name="Boo S.M."/>
            <person name="Kim K.M."/>
            <person name="Shin Y."/>
            <person name="Jung M."/>
            <person name="Lee S.J."/>
            <person name="Yim H.S."/>
            <person name="Lee J.H."/>
            <person name="Bhattacharya D."/>
            <person name="Yoon H.S."/>
        </authorList>
    </citation>
    <scope>NUCLEOTIDE SEQUENCE [LARGE SCALE GENOMIC DNA]</scope>
    <source>
        <strain evidence="2 3">SKKU-2015</strain>
        <tissue evidence="2">Whole body</tissue>
    </source>
</reference>
<organism evidence="2 3">
    <name type="scientific">Gracilariopsis chorda</name>
    <dbReference type="NCBI Taxonomy" id="448386"/>
    <lineage>
        <taxon>Eukaryota</taxon>
        <taxon>Rhodophyta</taxon>
        <taxon>Florideophyceae</taxon>
        <taxon>Rhodymeniophycidae</taxon>
        <taxon>Gracilariales</taxon>
        <taxon>Gracilariaceae</taxon>
        <taxon>Gracilariopsis</taxon>
    </lineage>
</organism>
<dbReference type="EMBL" id="NBIV01000021">
    <property type="protein sequence ID" value="PXF47705.1"/>
    <property type="molecule type" value="Genomic_DNA"/>
</dbReference>
<evidence type="ECO:0000256" key="1">
    <source>
        <dbReference type="SAM" id="MobiDB-lite"/>
    </source>
</evidence>
<name>A0A2V3J050_9FLOR</name>